<accession>A0ACA9P0R9</accession>
<dbReference type="EMBL" id="CAJVPT010027135">
    <property type="protein sequence ID" value="CAG8682350.1"/>
    <property type="molecule type" value="Genomic_DNA"/>
</dbReference>
<protein>
    <submittedName>
        <fullName evidence="1">17249_t:CDS:1</fullName>
    </submittedName>
</protein>
<evidence type="ECO:0000313" key="2">
    <source>
        <dbReference type="Proteomes" id="UP000789525"/>
    </source>
</evidence>
<comment type="caution">
    <text evidence="1">The sequence shown here is derived from an EMBL/GenBank/DDBJ whole genome shotgun (WGS) entry which is preliminary data.</text>
</comment>
<sequence length="120" mass="12944">MTVPKIAVIYYSLYGHVAKLANTAAEGVKAKGGEATIYQFQETLSDEVLAKMSAAPKENHPVITPNDLKQYDGFIFCIPTRYGRAVAQVSAFFDMTGGLWASQALNGKMATIIVSTGTQH</sequence>
<proteinExistence type="predicted"/>
<dbReference type="Proteomes" id="UP000789525">
    <property type="component" value="Unassembled WGS sequence"/>
</dbReference>
<keyword evidence="2" id="KW-1185">Reference proteome</keyword>
<organism evidence="1 2">
    <name type="scientific">Acaulospora colombiana</name>
    <dbReference type="NCBI Taxonomy" id="27376"/>
    <lineage>
        <taxon>Eukaryota</taxon>
        <taxon>Fungi</taxon>
        <taxon>Fungi incertae sedis</taxon>
        <taxon>Mucoromycota</taxon>
        <taxon>Glomeromycotina</taxon>
        <taxon>Glomeromycetes</taxon>
        <taxon>Diversisporales</taxon>
        <taxon>Acaulosporaceae</taxon>
        <taxon>Acaulospora</taxon>
    </lineage>
</organism>
<gene>
    <name evidence="1" type="ORF">ACOLOM_LOCUS9397</name>
</gene>
<evidence type="ECO:0000313" key="1">
    <source>
        <dbReference type="EMBL" id="CAG8682350.1"/>
    </source>
</evidence>
<name>A0ACA9P0R9_9GLOM</name>
<reference evidence="1" key="1">
    <citation type="submission" date="2021-06" db="EMBL/GenBank/DDBJ databases">
        <authorList>
            <person name="Kallberg Y."/>
            <person name="Tangrot J."/>
            <person name="Rosling A."/>
        </authorList>
    </citation>
    <scope>NUCLEOTIDE SEQUENCE</scope>
    <source>
        <strain evidence="1">CL356</strain>
    </source>
</reference>
<feature type="non-terminal residue" evidence="1">
    <location>
        <position position="120"/>
    </location>
</feature>